<organism evidence="1 2">
    <name type="scientific">Algoriphagus boritolerans DSM 17298 = JCM 18970</name>
    <dbReference type="NCBI Taxonomy" id="1120964"/>
    <lineage>
        <taxon>Bacteria</taxon>
        <taxon>Pseudomonadati</taxon>
        <taxon>Bacteroidota</taxon>
        <taxon>Cytophagia</taxon>
        <taxon>Cytophagales</taxon>
        <taxon>Cyclobacteriaceae</taxon>
        <taxon>Algoriphagus</taxon>
    </lineage>
</organism>
<proteinExistence type="predicted"/>
<dbReference type="AlphaFoldDB" id="A0A1H5TS89"/>
<dbReference type="RefSeq" id="WP_103923591.1">
    <property type="nucleotide sequence ID" value="NZ_FNVR01000003.1"/>
</dbReference>
<evidence type="ECO:0000313" key="1">
    <source>
        <dbReference type="EMBL" id="SEF65088.1"/>
    </source>
</evidence>
<dbReference type="STRING" id="1120964.GCA_001313265_00706"/>
<sequence length="229" mass="26630">MIKPLPLYLLAFLVLFVSCDQEKETPNFDVDQDYQPLEIGNFWIYEVDETIFFGENDSETDQFFYRDRVRTSFLNAENEMTYIVQRSKSPNRQNWVTELEYTLLFRDRSLLRTVNNTPIIPLVFPPTMGRIWNGKAYQAEGNDDFELVEAEPGVISGFEGVELVRVNQENLDDKITTRDIRYEIFGKGVGLLEKYDEVITYCSRNDCLGQELIDGGSKTHLKLVEYGKD</sequence>
<dbReference type="EMBL" id="FNVR01000003">
    <property type="protein sequence ID" value="SEF65088.1"/>
    <property type="molecule type" value="Genomic_DNA"/>
</dbReference>
<reference evidence="2" key="1">
    <citation type="submission" date="2016-10" db="EMBL/GenBank/DDBJ databases">
        <authorList>
            <person name="Varghese N."/>
            <person name="Submissions S."/>
        </authorList>
    </citation>
    <scope>NUCLEOTIDE SEQUENCE [LARGE SCALE GENOMIC DNA]</scope>
    <source>
        <strain evidence="2">DSM 17298</strain>
    </source>
</reference>
<protein>
    <submittedName>
        <fullName evidence="1">Uncharacterized protein</fullName>
    </submittedName>
</protein>
<dbReference type="Proteomes" id="UP000236736">
    <property type="component" value="Unassembled WGS sequence"/>
</dbReference>
<gene>
    <name evidence="1" type="ORF">SAMN03080598_00888</name>
</gene>
<name>A0A1H5TS89_9BACT</name>
<dbReference type="OrthoDB" id="1467525at2"/>
<dbReference type="PROSITE" id="PS51257">
    <property type="entry name" value="PROKAR_LIPOPROTEIN"/>
    <property type="match status" value="1"/>
</dbReference>
<accession>A0A1H5TS89</accession>
<evidence type="ECO:0000313" key="2">
    <source>
        <dbReference type="Proteomes" id="UP000236736"/>
    </source>
</evidence>
<keyword evidence="2" id="KW-1185">Reference proteome</keyword>